<accession>A0A939IMI4</accession>
<dbReference type="Proteomes" id="UP000664654">
    <property type="component" value="Unassembled WGS sequence"/>
</dbReference>
<reference evidence="3" key="1">
    <citation type="submission" date="2021-03" db="EMBL/GenBank/DDBJ databases">
        <title>novel species isolated from a fishpond in China.</title>
        <authorList>
            <person name="Lu H."/>
            <person name="Cai Z."/>
        </authorList>
    </citation>
    <scope>NUCLEOTIDE SEQUENCE</scope>
    <source>
        <strain evidence="3">JCM 30855</strain>
    </source>
</reference>
<protein>
    <submittedName>
        <fullName evidence="3">PEP-CTERM sorting domain-containing protein</fullName>
    </submittedName>
</protein>
<evidence type="ECO:0000256" key="1">
    <source>
        <dbReference type="SAM" id="Phobius"/>
    </source>
</evidence>
<dbReference type="AlphaFoldDB" id="A0A939IMI4"/>
<evidence type="ECO:0000256" key="2">
    <source>
        <dbReference type="SAM" id="SignalP"/>
    </source>
</evidence>
<organism evidence="3 4">
    <name type="scientific">Bowmanella dokdonensis</name>
    <dbReference type="NCBI Taxonomy" id="751969"/>
    <lineage>
        <taxon>Bacteria</taxon>
        <taxon>Pseudomonadati</taxon>
        <taxon>Pseudomonadota</taxon>
        <taxon>Gammaproteobacteria</taxon>
        <taxon>Alteromonadales</taxon>
        <taxon>Alteromonadaceae</taxon>
        <taxon>Bowmanella</taxon>
    </lineage>
</organism>
<dbReference type="EMBL" id="JAFKCV010000001">
    <property type="protein sequence ID" value="MBN7823830.1"/>
    <property type="molecule type" value="Genomic_DNA"/>
</dbReference>
<keyword evidence="1" id="KW-1133">Transmembrane helix</keyword>
<dbReference type="NCBIfam" id="TIGR02595">
    <property type="entry name" value="PEP_CTERM"/>
    <property type="match status" value="1"/>
</dbReference>
<gene>
    <name evidence="3" type="ORF">J0A66_01210</name>
</gene>
<feature type="chain" id="PRO_5036829171" evidence="2">
    <location>
        <begin position="22"/>
        <end position="276"/>
    </location>
</feature>
<sequence length="276" mass="29130">MKNKLSALLLATSLVCGSSQAVILYDQDITPDVIFGSGNANGSFTTEQNNGIELGLRGKLRHNAAGQPENTFNSNGDGTYSFNAGVAPTQSAPTAQWSFEWSINSDYSGDDNFNFMLADLSFVLGLDTDPSLSTDFLTFDLIHGIEPIANSVCWDHSMGDNGTGNGAGTEVSGCRSADAGVAAAATAAYATNLTDFNVAQNSWKPHWFIPGFDPTIDATYDFYLAAFDAQGQQLARTQIQIIVGSGGATQVPAPTPLLLLGIGLLAVLLSRKRVFS</sequence>
<keyword evidence="1" id="KW-0472">Membrane</keyword>
<name>A0A939IMI4_9ALTE</name>
<feature type="signal peptide" evidence="2">
    <location>
        <begin position="1"/>
        <end position="21"/>
    </location>
</feature>
<comment type="caution">
    <text evidence="3">The sequence shown here is derived from an EMBL/GenBank/DDBJ whole genome shotgun (WGS) entry which is preliminary data.</text>
</comment>
<dbReference type="InterPro" id="IPR013424">
    <property type="entry name" value="Ice-binding_C"/>
</dbReference>
<keyword evidence="4" id="KW-1185">Reference proteome</keyword>
<keyword evidence="1" id="KW-0812">Transmembrane</keyword>
<evidence type="ECO:0000313" key="4">
    <source>
        <dbReference type="Proteomes" id="UP000664654"/>
    </source>
</evidence>
<feature type="transmembrane region" description="Helical" evidence="1">
    <location>
        <begin position="251"/>
        <end position="270"/>
    </location>
</feature>
<evidence type="ECO:0000313" key="3">
    <source>
        <dbReference type="EMBL" id="MBN7823830.1"/>
    </source>
</evidence>
<proteinExistence type="predicted"/>
<keyword evidence="2" id="KW-0732">Signal</keyword>
<dbReference type="RefSeq" id="WP_206571941.1">
    <property type="nucleotide sequence ID" value="NZ_JAFKCV010000001.1"/>
</dbReference>